<dbReference type="EMBL" id="HBEO01021059">
    <property type="protein sequence ID" value="CAD8491067.1"/>
    <property type="molecule type" value="Transcribed_RNA"/>
</dbReference>
<reference evidence="2" key="1">
    <citation type="submission" date="2021-01" db="EMBL/GenBank/DDBJ databases">
        <authorList>
            <person name="Corre E."/>
            <person name="Pelletier E."/>
            <person name="Niang G."/>
            <person name="Scheremetjew M."/>
            <person name="Finn R."/>
            <person name="Kale V."/>
            <person name="Holt S."/>
            <person name="Cochrane G."/>
            <person name="Meng A."/>
            <person name="Brown T."/>
            <person name="Cohen L."/>
        </authorList>
    </citation>
    <scope>NUCLEOTIDE SEQUENCE</scope>
    <source>
        <strain evidence="2">CCMP325</strain>
    </source>
</reference>
<gene>
    <name evidence="2" type="ORF">HPHI1048_LOCUS14257</name>
</gene>
<evidence type="ECO:0000313" key="2">
    <source>
        <dbReference type="EMBL" id="CAD8491067.1"/>
    </source>
</evidence>
<evidence type="ECO:0000256" key="1">
    <source>
        <dbReference type="SAM" id="MobiDB-lite"/>
    </source>
</evidence>
<feature type="region of interest" description="Disordered" evidence="1">
    <location>
        <begin position="651"/>
        <end position="695"/>
    </location>
</feature>
<name>A0A7S0EQK1_9CRYP</name>
<proteinExistence type="predicted"/>
<sequence length="721" mass="80785">MAAVNKCARLVDLEDCKSKLKRQLQAKLDFEWLPESNEIKPSSIFADANPINRLKAFFQVTTNGSANEEGPFCCMIEACSGSGKSLCAAEFYVRNPTQSLYFLFGHSFGATPQDLYQAVQPITDLLNLAFDFDLHRLGLKDINPSAAKRILDALSVNMQNDFRWHFLGALGYLCKQTNTVAPVSVREAQDWKERPLLLIDEAVPSESKNLYILSPIARVILLRRLLRNAKINCVLLGTNTLVMNFSEHSAKADASREKGCQLGCITHRALPPYILPSSKYKDCLERIFGDEQTKILLDNVNPWLFCLFLKNLMQLYDTNQDSNAAFLIRKATQNVLTIIKGNKKSLRHESIYCMFQISAHQSACQYQISKGFAQLNLWKVQPDRTSRKSILRIIETDSSPLTMNNIILHDLTSRFVCATQDPISVALCAGEGRPFGDDCSALALLQRIHAVQAAGTDPIVVDAFKRDGNLLESFGAVVLMLCSWSDPPELLRNLAFHCGKTDDRELDLILAGVQAKESFIEILTSCLRNLVPVKNVEKVRPAGFGFYSRCADQQKRDGTFSGPEMGRAKPFRGGAEFKHRIRRELSASTSIIIINDLLQHDLDVSIYMASWIPVSDMKSITKQDLDSEWLILSLKKDSHLWEVHVREPSGAATHRGEKVVDSTGRVEVNNRSERASTGNKRKGDDSDDSETKRPRTTRRRILILVELGEQTLPFCGPALQT</sequence>
<dbReference type="AlphaFoldDB" id="A0A7S0EQK1"/>
<accession>A0A7S0EQK1</accession>
<protein>
    <submittedName>
        <fullName evidence="2">Uncharacterized protein</fullName>
    </submittedName>
</protein>
<organism evidence="2">
    <name type="scientific">Hanusia phi</name>
    <dbReference type="NCBI Taxonomy" id="3032"/>
    <lineage>
        <taxon>Eukaryota</taxon>
        <taxon>Cryptophyceae</taxon>
        <taxon>Pyrenomonadales</taxon>
        <taxon>Geminigeraceae</taxon>
        <taxon>Hanusia</taxon>
    </lineage>
</organism>
<feature type="compositionally biased region" description="Basic and acidic residues" evidence="1">
    <location>
        <begin position="681"/>
        <end position="693"/>
    </location>
</feature>